<dbReference type="RefSeq" id="WP_105423962.1">
    <property type="nucleotide sequence ID" value="NZ_PUIO01000116.1"/>
</dbReference>
<name>A0A2S8I9P8_RHOOP</name>
<dbReference type="SUPFAM" id="SSF51735">
    <property type="entry name" value="NAD(P)-binding Rossmann-fold domains"/>
    <property type="match status" value="1"/>
</dbReference>
<keyword evidence="2" id="KW-0560">Oxidoreductase</keyword>
<dbReference type="InterPro" id="IPR000846">
    <property type="entry name" value="DapB_N"/>
</dbReference>
<dbReference type="InterPro" id="IPR036291">
    <property type="entry name" value="NAD(P)-bd_dom_sf"/>
</dbReference>
<proteinExistence type="predicted"/>
<sequence length="362" mass="39024">MTIRVIQWATGAVGSTTLKAIIEHPDLELVGVWVHTPEKVGKDAGELAGGLPPTGVLATNDRDALIALDADVVVHCPAGQGPIEERDRDVFDLLRSGKNVVSSTGPYFVPELRSPEYAQRIEDACREGGTTLMSAGANPDVVVPWLGAALTRMSLDVDHIYLAEIDDFSPNPNLNMMVELLGLGKPADEFEPWMEEGGYFQQSVAEWLHLLARNIGVELDKVEGSFELFLATRDFEIPVGKINKGTVCGAAFKWSAARFGETRPFMDFEFIYTVQRDHPDFPGLPLEVRLVVEIEGSPSSRTTVDLAPSLDPNAAVPGASLASGVFQAAGASVFNCIPVVLEAPPGLFTMPVPGAWQSRSTK</sequence>
<dbReference type="Pfam" id="PF19328">
    <property type="entry name" value="DAP_DH_C"/>
    <property type="match status" value="1"/>
</dbReference>
<evidence type="ECO:0000313" key="5">
    <source>
        <dbReference type="EMBL" id="PQP11458.1"/>
    </source>
</evidence>
<organism evidence="5 6">
    <name type="scientific">Rhodococcus opacus</name>
    <name type="common">Nocardia opaca</name>
    <dbReference type="NCBI Taxonomy" id="37919"/>
    <lineage>
        <taxon>Bacteria</taxon>
        <taxon>Bacillati</taxon>
        <taxon>Actinomycetota</taxon>
        <taxon>Actinomycetes</taxon>
        <taxon>Mycobacteriales</taxon>
        <taxon>Nocardiaceae</taxon>
        <taxon>Rhodococcus</taxon>
    </lineage>
</organism>
<dbReference type="EMBL" id="PUIO01000116">
    <property type="protein sequence ID" value="PQP11458.1"/>
    <property type="molecule type" value="Genomic_DNA"/>
</dbReference>
<dbReference type="GO" id="GO:0008839">
    <property type="term" value="F:4-hydroxy-tetrahydrodipicolinate reductase"/>
    <property type="evidence" value="ECO:0007669"/>
    <property type="project" value="InterPro"/>
</dbReference>
<evidence type="ECO:0000256" key="1">
    <source>
        <dbReference type="ARBA" id="ARBA00022857"/>
    </source>
</evidence>
<evidence type="ECO:0000256" key="2">
    <source>
        <dbReference type="ARBA" id="ARBA00023002"/>
    </source>
</evidence>
<dbReference type="InterPro" id="IPR045760">
    <property type="entry name" value="DAP_DH_C"/>
</dbReference>
<dbReference type="AlphaFoldDB" id="A0A2S8I9P8"/>
<dbReference type="GO" id="GO:0009089">
    <property type="term" value="P:lysine biosynthetic process via diaminopimelate"/>
    <property type="evidence" value="ECO:0007669"/>
    <property type="project" value="InterPro"/>
</dbReference>
<accession>A0A2S8I9P8</accession>
<dbReference type="Proteomes" id="UP000239290">
    <property type="component" value="Unassembled WGS sequence"/>
</dbReference>
<keyword evidence="1" id="KW-0521">NADP</keyword>
<reference evidence="6" key="1">
    <citation type="submission" date="2018-02" db="EMBL/GenBank/DDBJ databases">
        <title>Draft genome sequencing of Rhodococcus opacus KU647198.</title>
        <authorList>
            <person name="Zheng B.-X."/>
        </authorList>
    </citation>
    <scope>NUCLEOTIDE SEQUENCE [LARGE SCALE GENOMIC DNA]</scope>
    <source>
        <strain evidence="6">04-OD7</strain>
    </source>
</reference>
<dbReference type="CDD" id="cd24146">
    <property type="entry name" value="nat-AmDH_N_like"/>
    <property type="match status" value="1"/>
</dbReference>
<dbReference type="Pfam" id="PF01113">
    <property type="entry name" value="DapB_N"/>
    <property type="match status" value="1"/>
</dbReference>
<comment type="caution">
    <text evidence="5">The sequence shown here is derived from an EMBL/GenBank/DDBJ whole genome shotgun (WGS) entry which is preliminary data.</text>
</comment>
<evidence type="ECO:0000313" key="6">
    <source>
        <dbReference type="Proteomes" id="UP000239290"/>
    </source>
</evidence>
<dbReference type="Gene3D" id="3.40.50.720">
    <property type="entry name" value="NAD(P)-binding Rossmann-like Domain"/>
    <property type="match status" value="1"/>
</dbReference>
<evidence type="ECO:0000259" key="4">
    <source>
        <dbReference type="Pfam" id="PF19328"/>
    </source>
</evidence>
<evidence type="ECO:0000259" key="3">
    <source>
        <dbReference type="Pfam" id="PF01113"/>
    </source>
</evidence>
<feature type="domain" description="Dihydrodipicolinate reductase N-terminal" evidence="3">
    <location>
        <begin position="9"/>
        <end position="74"/>
    </location>
</feature>
<protein>
    <submittedName>
        <fullName evidence="5">Uncharacterized protein</fullName>
    </submittedName>
</protein>
<feature type="domain" description="2,4-diaminopentanoate dehydrogenase C-terminal" evidence="4">
    <location>
        <begin position="146"/>
        <end position="356"/>
    </location>
</feature>
<gene>
    <name evidence="5" type="ORF">C5613_43345</name>
</gene>